<keyword evidence="4" id="KW-0576">Peroxisome</keyword>
<dbReference type="PANTHER" id="PTHR23309">
    <property type="entry name" value="3-HYDROXYACYL-COA DEHYROGENASE"/>
    <property type="match status" value="1"/>
</dbReference>
<accession>A0A285RFL4</accession>
<feature type="domain" description="3-hydroxyacyl-CoA dehydrogenase C-terminal" evidence="8">
    <location>
        <begin position="465"/>
        <end position="547"/>
    </location>
</feature>
<dbReference type="Gene3D" id="3.90.226.10">
    <property type="entry name" value="2-enoyl-CoA Hydratase, Chain A, domain 1"/>
    <property type="match status" value="1"/>
</dbReference>
<protein>
    <submittedName>
        <fullName evidence="9">3-hydroxyacyl-CoA dehydrogenase</fullName>
    </submittedName>
</protein>
<evidence type="ECO:0000256" key="4">
    <source>
        <dbReference type="ARBA" id="ARBA00023140"/>
    </source>
</evidence>
<dbReference type="RefSeq" id="WP_097068132.1">
    <property type="nucleotide sequence ID" value="NZ_OBMT01000001.1"/>
</dbReference>
<dbReference type="GO" id="GO:0016853">
    <property type="term" value="F:isomerase activity"/>
    <property type="evidence" value="ECO:0007669"/>
    <property type="project" value="UniProtKB-KW"/>
</dbReference>
<sequence>MERRVWVQRQEGMALVHLGGRGPREAAEPDRGFDAELRAALDAVLTQVFALSDLQAVVLRGGAGGWPSAADPAQDYAPADTNSGVPGLADLCARIAAAPVPVIAVLTGRISGGALALSQAAALRLALPTTQFTFPEPALGLIPAAGGTVRLARRAGGAAVLEALLAPHPLGGEAAMRLGLCDALASEGTIEATALAEALRCAEGAAPFLPQEAAFEAAGPALDALVAARARLAPGHPAAWLARLIEVIEAALLLPLAAALDVETVVYEDLRVGTASAALRHLARARRRAQGLAGPAATVTPVARVTRLALWNPSERQLLALLGRGLEVQFGASSAPRLEALLIAVAQAQEAAFAAGRIDAARREADWARLEPVAAPEDFLPADLLIAVPSDAAELAGLRAARDPAVPLVLSGALPGPGEIGLDRAPGFAAIWPGGPAEIAELPRLAAVLRADGTQVIAATALALRLEVAWIAAAERAVLAGASPAEVDAALTRWGFAEGPFARLDALGLATVQARFVVAGRQGRALVAALAGTGRAGRAAGAGVYDYPDGKIPQPRPGEAGWLSALRLAEGITAPARLSAAEIVARVLAEIAGEGAAALQTGRAYRASDIDLAAVAALGIAPERGGPMFEADRIGVLALRKRLRALIAEGAPLPAPLLDRLIRDGRGFLTAEGGGSIAG</sequence>
<evidence type="ECO:0000256" key="1">
    <source>
        <dbReference type="ARBA" id="ARBA00004275"/>
    </source>
</evidence>
<evidence type="ECO:0000313" key="10">
    <source>
        <dbReference type="Proteomes" id="UP000219111"/>
    </source>
</evidence>
<gene>
    <name evidence="9" type="ORF">SAMN05877831_10171</name>
</gene>
<dbReference type="InterPro" id="IPR001753">
    <property type="entry name" value="Enoyl-CoA_hydra/iso"/>
</dbReference>
<evidence type="ECO:0000256" key="7">
    <source>
        <dbReference type="ARBA" id="ARBA00023268"/>
    </source>
</evidence>
<dbReference type="InterPro" id="IPR006108">
    <property type="entry name" value="3HC_DH_C"/>
</dbReference>
<keyword evidence="5" id="KW-0413">Isomerase</keyword>
<keyword evidence="10" id="KW-1185">Reference proteome</keyword>
<keyword evidence="6" id="KW-0456">Lyase</keyword>
<keyword evidence="3" id="KW-0443">Lipid metabolism</keyword>
<name>A0A285RFL4_9RHOB</name>
<evidence type="ECO:0000256" key="3">
    <source>
        <dbReference type="ARBA" id="ARBA00022963"/>
    </source>
</evidence>
<reference evidence="10" key="1">
    <citation type="submission" date="2017-08" db="EMBL/GenBank/DDBJ databases">
        <authorList>
            <person name="Varghese N."/>
            <person name="Submissions S."/>
        </authorList>
    </citation>
    <scope>NUCLEOTIDE SEQUENCE [LARGE SCALE GENOMIC DNA]</scope>
    <source>
        <strain evidence="10">JA276</strain>
    </source>
</reference>
<dbReference type="SUPFAM" id="SSF48179">
    <property type="entry name" value="6-phosphogluconate dehydrogenase C-terminal domain-like"/>
    <property type="match status" value="2"/>
</dbReference>
<dbReference type="GO" id="GO:0004300">
    <property type="term" value="F:enoyl-CoA hydratase activity"/>
    <property type="evidence" value="ECO:0007669"/>
    <property type="project" value="UniProtKB-ARBA"/>
</dbReference>
<dbReference type="AlphaFoldDB" id="A0A285RFL4"/>
<dbReference type="Proteomes" id="UP000219111">
    <property type="component" value="Unassembled WGS sequence"/>
</dbReference>
<keyword evidence="7" id="KW-0511">Multifunctional enzyme</keyword>
<comment type="subunit">
    <text evidence="2">Monomer.</text>
</comment>
<dbReference type="Gene3D" id="1.10.1040.50">
    <property type="match status" value="1"/>
</dbReference>
<dbReference type="SUPFAM" id="SSF52096">
    <property type="entry name" value="ClpP/crotonase"/>
    <property type="match status" value="1"/>
</dbReference>
<keyword evidence="3" id="KW-0442">Lipid degradation</keyword>
<organism evidence="9 10">
    <name type="scientific">Rhodobacter maris</name>
    <dbReference type="NCBI Taxonomy" id="446682"/>
    <lineage>
        <taxon>Bacteria</taxon>
        <taxon>Pseudomonadati</taxon>
        <taxon>Pseudomonadota</taxon>
        <taxon>Alphaproteobacteria</taxon>
        <taxon>Rhodobacterales</taxon>
        <taxon>Rhodobacter group</taxon>
        <taxon>Rhodobacter</taxon>
    </lineage>
</organism>
<dbReference type="InterPro" id="IPR008927">
    <property type="entry name" value="6-PGluconate_DH-like_C_sf"/>
</dbReference>
<dbReference type="CDD" id="cd06558">
    <property type="entry name" value="crotonase-like"/>
    <property type="match status" value="1"/>
</dbReference>
<evidence type="ECO:0000313" key="9">
    <source>
        <dbReference type="EMBL" id="SOB92870.1"/>
    </source>
</evidence>
<evidence type="ECO:0000256" key="5">
    <source>
        <dbReference type="ARBA" id="ARBA00023235"/>
    </source>
</evidence>
<evidence type="ECO:0000259" key="8">
    <source>
        <dbReference type="Pfam" id="PF00725"/>
    </source>
</evidence>
<dbReference type="Pfam" id="PF00725">
    <property type="entry name" value="3HCDH"/>
    <property type="match status" value="1"/>
</dbReference>
<dbReference type="GO" id="GO:0003857">
    <property type="term" value="F:(3S)-3-hydroxyacyl-CoA dehydrogenase (NAD+) activity"/>
    <property type="evidence" value="ECO:0007669"/>
    <property type="project" value="TreeGrafter"/>
</dbReference>
<dbReference type="InterPro" id="IPR029045">
    <property type="entry name" value="ClpP/crotonase-like_dom_sf"/>
</dbReference>
<evidence type="ECO:0000256" key="2">
    <source>
        <dbReference type="ARBA" id="ARBA00011245"/>
    </source>
</evidence>
<dbReference type="OrthoDB" id="7687763at2"/>
<dbReference type="GO" id="GO:0006635">
    <property type="term" value="P:fatty acid beta-oxidation"/>
    <property type="evidence" value="ECO:0007669"/>
    <property type="project" value="TreeGrafter"/>
</dbReference>
<dbReference type="PANTHER" id="PTHR23309:SF49">
    <property type="entry name" value="PEROXISOMAL BIFUNCTIONAL ENZYME"/>
    <property type="match status" value="1"/>
</dbReference>
<dbReference type="Pfam" id="PF00378">
    <property type="entry name" value="ECH_1"/>
    <property type="match status" value="1"/>
</dbReference>
<proteinExistence type="predicted"/>
<evidence type="ECO:0000256" key="6">
    <source>
        <dbReference type="ARBA" id="ARBA00023239"/>
    </source>
</evidence>
<comment type="subcellular location">
    <subcellularLocation>
        <location evidence="1">Peroxisome</location>
    </subcellularLocation>
</comment>
<dbReference type="EMBL" id="OBMT01000001">
    <property type="protein sequence ID" value="SOB92870.1"/>
    <property type="molecule type" value="Genomic_DNA"/>
</dbReference>